<evidence type="ECO:0000256" key="3">
    <source>
        <dbReference type="ARBA" id="ARBA00007171"/>
    </source>
</evidence>
<keyword evidence="9 11" id="KW-0472">Membrane</keyword>
<dbReference type="PANTHER" id="PTHR30627">
    <property type="entry name" value="PEPTIDOGLYCAN D,D-TRANSPEPTIDASE"/>
    <property type="match status" value="1"/>
</dbReference>
<keyword evidence="6" id="KW-0133">Cell shape</keyword>
<evidence type="ECO:0000256" key="4">
    <source>
        <dbReference type="ARBA" id="ARBA00022475"/>
    </source>
</evidence>
<accession>A0A3R5WZS1</accession>
<dbReference type="Pfam" id="PF00905">
    <property type="entry name" value="Transpeptidase"/>
    <property type="match status" value="2"/>
</dbReference>
<keyword evidence="8 11" id="KW-1133">Transmembrane helix</keyword>
<evidence type="ECO:0000256" key="9">
    <source>
        <dbReference type="ARBA" id="ARBA00023136"/>
    </source>
</evidence>
<evidence type="ECO:0000256" key="1">
    <source>
        <dbReference type="ARBA" id="ARBA00004167"/>
    </source>
</evidence>
<evidence type="ECO:0000256" key="11">
    <source>
        <dbReference type="SAM" id="Phobius"/>
    </source>
</evidence>
<reference evidence="14 15" key="1">
    <citation type="submission" date="2018-01" db="EMBL/GenBank/DDBJ databases">
        <title>Genome Sequencing and Assembly of Anaerobacter polyendosporus strain CT4.</title>
        <authorList>
            <person name="Tachaapaikoon C."/>
            <person name="Sutheeworapong S."/>
            <person name="Jenjaroenpun P."/>
            <person name="Wongsurawat T."/>
            <person name="Nookeaw I."/>
            <person name="Cheawchanlertfa P."/>
            <person name="Kosugi A."/>
            <person name="Cheevadhanarak S."/>
            <person name="Ratanakhanokchai K."/>
        </authorList>
    </citation>
    <scope>NUCLEOTIDE SEQUENCE [LARGE SCALE GENOMIC DNA]</scope>
    <source>
        <strain evidence="14 15">CT4</strain>
    </source>
</reference>
<dbReference type="PANTHER" id="PTHR30627:SF2">
    <property type="entry name" value="PEPTIDOGLYCAN D,D-TRANSPEPTIDASE MRDA"/>
    <property type="match status" value="1"/>
</dbReference>
<comment type="subcellular location">
    <subcellularLocation>
        <location evidence="2">Cell membrane</location>
    </subcellularLocation>
    <subcellularLocation>
        <location evidence="1">Membrane</location>
        <topology evidence="1">Single-pass membrane protein</topology>
    </subcellularLocation>
</comment>
<dbReference type="InterPro" id="IPR001460">
    <property type="entry name" value="PCN-bd_Tpept"/>
</dbReference>
<dbReference type="SUPFAM" id="SSF56601">
    <property type="entry name" value="beta-lactamase/transpeptidase-like"/>
    <property type="match status" value="1"/>
</dbReference>
<keyword evidence="5 11" id="KW-0812">Transmembrane</keyword>
<evidence type="ECO:0000256" key="2">
    <source>
        <dbReference type="ARBA" id="ARBA00004236"/>
    </source>
</evidence>
<dbReference type="KEGG" id="cmah:C1I91_02780"/>
<feature type="transmembrane region" description="Helical" evidence="11">
    <location>
        <begin position="14"/>
        <end position="34"/>
    </location>
</feature>
<evidence type="ECO:0000259" key="13">
    <source>
        <dbReference type="Pfam" id="PF03717"/>
    </source>
</evidence>
<keyword evidence="4" id="KW-1003">Cell membrane</keyword>
<dbReference type="GO" id="GO:0005886">
    <property type="term" value="C:plasma membrane"/>
    <property type="evidence" value="ECO:0007669"/>
    <property type="project" value="UniProtKB-SubCell"/>
</dbReference>
<protein>
    <submittedName>
        <fullName evidence="14">Penicillin-binding protein</fullName>
    </submittedName>
</protein>
<dbReference type="EMBL" id="CP025746">
    <property type="protein sequence ID" value="QAA30677.1"/>
    <property type="molecule type" value="Genomic_DNA"/>
</dbReference>
<name>A0A3R5WZS1_9CLOT</name>
<sequence>MEEKKEKRKFLNRFNALLIIMLFVFICIISRLIYLQVFKYDDYTEKANTRSRRVISEKAARGKIFDSAGNILATNKTIYKLTFTTTDESSAKFYDTMRKVFKILDDRGDEQQDSFKLKIDKDGKPYFDFTGDSDDTRKNQEISFKRSRNLNDVVKKTIPALKDKSDLTFDEENQINEKLLKISAEDTFNYLLKYYNMYDILNPTDKEKKNYKNSYTPKEIATTLLKKYSIQELRRYMLVKDAIKMQGSSNFKPITIAYNLKQDTPYIFYQKLNDLPGIDISVEPMRTYPYGKDTLASGVIGYVSSIDSSKKDKYEERGYDVSTDLIGKSGIESAFESVLKGNTGHTIVNVNSEGRKTEELFKQDSSPGENIYLTLNKDIQYAVDKTLQDRLNFVATQYVDHEDGNKSNFNATRGAAIVMQAKTGRVLALSSYPGYDANIISDPSLLTPEVSKQYFSPDYDKIGQDFINKHHLNKTVDDLFPKDKSGVRQDPYDLIPKPFYNYATTGLIHPGSTFKPLTALAGLQEGVIDSRTTVNDAAPFTDKLLGSQQFHDDGYHGSAVDIKKAIAVSCNYFFYQTGLKLYEKNGMNTSALDSLAKYAWQLGMGSDPKSKTKGSTGIEIGESFGQTYNYQYAKDQTLLYAKFELVNALEAGKYGDSTTFVPLDIASKDDDSDDLKATKQKIKDYILNFIKNTNSSNIVGLNDFDKGLDPLLNQLQKDSKVFEDRVKKYTDSGKKYSNYNVKKAIEQFIYDKTAIINTPAQLVLASIGQGMNDFSIVQLANYIATIVNGGTRYKVHLVDKITDSTGKVVQEFKPEVLNKIDISPTNLNLIKQGMQQANTDDLGTASSVFRDFPIPTGGKTGTATYNEQTQESIGRSAYGVYVSCAPIDDPEIVVAVVMYDGAHGFLAADVAKAAYEVYFKDRLQKEFPNYQPTFPYTFTSGLPDYKDDTKPR</sequence>
<dbReference type="SUPFAM" id="SSF56519">
    <property type="entry name" value="Penicillin binding protein dimerisation domain"/>
    <property type="match status" value="1"/>
</dbReference>
<dbReference type="InterPro" id="IPR050515">
    <property type="entry name" value="Beta-lactam/transpept"/>
</dbReference>
<proteinExistence type="inferred from homology"/>
<dbReference type="Gene3D" id="1.10.10.1230">
    <property type="entry name" value="Penicillin-binding protein, N-terminal non-catalytic domain, head sub-domain"/>
    <property type="match status" value="1"/>
</dbReference>
<gene>
    <name evidence="14" type="ORF">C1I91_02780</name>
</gene>
<evidence type="ECO:0000256" key="5">
    <source>
        <dbReference type="ARBA" id="ARBA00022692"/>
    </source>
</evidence>
<dbReference type="GO" id="GO:0071555">
    <property type="term" value="P:cell wall organization"/>
    <property type="evidence" value="ECO:0007669"/>
    <property type="project" value="UniProtKB-KW"/>
</dbReference>
<dbReference type="InterPro" id="IPR036138">
    <property type="entry name" value="PBP_dimer_sf"/>
</dbReference>
<dbReference type="InterPro" id="IPR005311">
    <property type="entry name" value="PBP_dimer"/>
</dbReference>
<feature type="domain" description="Penicillin-binding protein transpeptidase" evidence="12">
    <location>
        <begin position="414"/>
        <end position="651"/>
    </location>
</feature>
<feature type="domain" description="Penicillin-binding protein transpeptidase" evidence="12">
    <location>
        <begin position="764"/>
        <end position="913"/>
    </location>
</feature>
<evidence type="ECO:0000256" key="10">
    <source>
        <dbReference type="ARBA" id="ARBA00023316"/>
    </source>
</evidence>
<evidence type="ECO:0000256" key="6">
    <source>
        <dbReference type="ARBA" id="ARBA00022960"/>
    </source>
</evidence>
<dbReference type="Pfam" id="PF03717">
    <property type="entry name" value="PBP_dimer"/>
    <property type="match status" value="1"/>
</dbReference>
<dbReference type="OrthoDB" id="9757901at2"/>
<keyword evidence="7" id="KW-0573">Peptidoglycan synthesis</keyword>
<feature type="domain" description="Penicillin-binding protein dimerisation" evidence="13">
    <location>
        <begin position="57"/>
        <end position="359"/>
    </location>
</feature>
<dbReference type="GO" id="GO:0009252">
    <property type="term" value="P:peptidoglycan biosynthetic process"/>
    <property type="evidence" value="ECO:0007669"/>
    <property type="project" value="UniProtKB-KW"/>
</dbReference>
<dbReference type="GO" id="GO:0071972">
    <property type="term" value="F:peptidoglycan L,D-transpeptidase activity"/>
    <property type="evidence" value="ECO:0007669"/>
    <property type="project" value="TreeGrafter"/>
</dbReference>
<dbReference type="GO" id="GO:0008658">
    <property type="term" value="F:penicillin binding"/>
    <property type="evidence" value="ECO:0007669"/>
    <property type="project" value="InterPro"/>
</dbReference>
<dbReference type="AlphaFoldDB" id="A0A3R5WZS1"/>
<dbReference type="InterPro" id="IPR012338">
    <property type="entry name" value="Beta-lactam/transpept-like"/>
</dbReference>
<dbReference type="Proteomes" id="UP000286268">
    <property type="component" value="Chromosome"/>
</dbReference>
<dbReference type="Gene3D" id="3.40.710.10">
    <property type="entry name" value="DD-peptidase/beta-lactamase superfamily"/>
    <property type="match status" value="2"/>
</dbReference>
<keyword evidence="15" id="KW-1185">Reference proteome</keyword>
<evidence type="ECO:0000256" key="8">
    <source>
        <dbReference type="ARBA" id="ARBA00022989"/>
    </source>
</evidence>
<evidence type="ECO:0000259" key="12">
    <source>
        <dbReference type="Pfam" id="PF00905"/>
    </source>
</evidence>
<keyword evidence="10" id="KW-0961">Cell wall biogenesis/degradation</keyword>
<evidence type="ECO:0000256" key="7">
    <source>
        <dbReference type="ARBA" id="ARBA00022984"/>
    </source>
</evidence>
<dbReference type="Gene3D" id="3.90.1310.10">
    <property type="entry name" value="Penicillin-binding protein 2a (Domain 2)"/>
    <property type="match status" value="1"/>
</dbReference>
<evidence type="ECO:0000313" key="15">
    <source>
        <dbReference type="Proteomes" id="UP000286268"/>
    </source>
</evidence>
<evidence type="ECO:0000313" key="14">
    <source>
        <dbReference type="EMBL" id="QAA30677.1"/>
    </source>
</evidence>
<dbReference type="GO" id="GO:0008360">
    <property type="term" value="P:regulation of cell shape"/>
    <property type="evidence" value="ECO:0007669"/>
    <property type="project" value="UniProtKB-KW"/>
</dbReference>
<dbReference type="RefSeq" id="WP_128211127.1">
    <property type="nucleotide sequence ID" value="NZ_CP025746.1"/>
</dbReference>
<comment type="similarity">
    <text evidence="3">Belongs to the transpeptidase family.</text>
</comment>
<organism evidence="14 15">
    <name type="scientific">Clostridium manihotivorum</name>
    <dbReference type="NCBI Taxonomy" id="2320868"/>
    <lineage>
        <taxon>Bacteria</taxon>
        <taxon>Bacillati</taxon>
        <taxon>Bacillota</taxon>
        <taxon>Clostridia</taxon>
        <taxon>Eubacteriales</taxon>
        <taxon>Clostridiaceae</taxon>
        <taxon>Clostridium</taxon>
    </lineage>
</organism>